<dbReference type="InterPro" id="IPR050951">
    <property type="entry name" value="Retrovirus_Pol_polyprotein"/>
</dbReference>
<reference evidence="12" key="1">
    <citation type="submission" date="2019-11" db="EMBL/GenBank/DDBJ databases">
        <authorList>
            <person name="Liu Y."/>
            <person name="Hou J."/>
            <person name="Li T.-Q."/>
            <person name="Guan C.-H."/>
            <person name="Wu X."/>
            <person name="Wu H.-Z."/>
            <person name="Ling F."/>
            <person name="Zhang R."/>
            <person name="Shi X.-G."/>
            <person name="Ren J.-P."/>
            <person name="Chen E.-F."/>
            <person name="Sun J.-M."/>
        </authorList>
    </citation>
    <scope>NUCLEOTIDE SEQUENCE</scope>
    <source>
        <strain evidence="12">Adult_tree_wgs_1</strain>
        <tissue evidence="12">Leaves</tissue>
    </source>
</reference>
<keyword evidence="3" id="KW-0064">Aspartyl protease</keyword>
<dbReference type="OrthoDB" id="2020640at2759"/>
<dbReference type="GO" id="GO:0003964">
    <property type="term" value="F:RNA-directed DNA polymerase activity"/>
    <property type="evidence" value="ECO:0007669"/>
    <property type="project" value="UniProtKB-KW"/>
</dbReference>
<dbReference type="GO" id="GO:0015074">
    <property type="term" value="P:DNA integration"/>
    <property type="evidence" value="ECO:0007669"/>
    <property type="project" value="UniProtKB-KW"/>
</dbReference>
<dbReference type="InterPro" id="IPR012337">
    <property type="entry name" value="RNaseH-like_sf"/>
</dbReference>
<feature type="domain" description="Integrase catalytic" evidence="11">
    <location>
        <begin position="221"/>
        <end position="404"/>
    </location>
</feature>
<organism evidence="12 13">
    <name type="scientific">Rhododendron simsii</name>
    <name type="common">Sims's rhododendron</name>
    <dbReference type="NCBI Taxonomy" id="118357"/>
    <lineage>
        <taxon>Eukaryota</taxon>
        <taxon>Viridiplantae</taxon>
        <taxon>Streptophyta</taxon>
        <taxon>Embryophyta</taxon>
        <taxon>Tracheophyta</taxon>
        <taxon>Spermatophyta</taxon>
        <taxon>Magnoliopsida</taxon>
        <taxon>eudicotyledons</taxon>
        <taxon>Gunneridae</taxon>
        <taxon>Pentapetalae</taxon>
        <taxon>asterids</taxon>
        <taxon>Ericales</taxon>
        <taxon>Ericaceae</taxon>
        <taxon>Ericoideae</taxon>
        <taxon>Rhodoreae</taxon>
        <taxon>Rhododendron</taxon>
    </lineage>
</organism>
<keyword evidence="9" id="KW-0238">DNA-binding</keyword>
<dbReference type="Proteomes" id="UP000626092">
    <property type="component" value="Unassembled WGS sequence"/>
</dbReference>
<dbReference type="EMBL" id="WJXA01000002">
    <property type="protein sequence ID" value="KAF7151574.1"/>
    <property type="molecule type" value="Genomic_DNA"/>
</dbReference>
<protein>
    <recommendedName>
        <fullName evidence="11">Integrase catalytic domain-containing protein</fullName>
    </recommendedName>
</protein>
<keyword evidence="1" id="KW-0645">Protease</keyword>
<sequence length="481" mass="54362">MTYLTALVEIKLDVKVEVPDEVASLLKEFVDVMSPELPKSLPPRRTTNNKIELLPRAPYRISPLELAELRMQLKEIFRSQEGNDDCGALPSNLASLLAGYEVLGYRCFKTQVLGYIAAISQVASTFVDRIQVNAGNDAKYQKLVQQVKDGTIRRQEVLRETHDPQWAGHPGRQRMLALLSCSYYWPKMQDNVEAYVKTCLVCQQDKTERRKEAGLLQPLSIPEKPWVCVSMDFVSGLPKVDCMRSIMVVVDLFSKYAVFIPAPHKCPAEVAADLFYKYVVKYFGLPEDIVSDRDTRLTWSVLDSVVQLNGFKVELLDSAQFCYNLHRSSSMGASPFELASGQQPLTPHEVARTSTGGRCPAAYRFARVKQELLKEAQDSLSKVEKRTKNADKGTRPLEFQVGDKVMLKLTPQIWKKINSKKVSQLIARYDGPFEVVKRVGNVAYRLKLPDRLKIHLTFHRVLRKAIVVVVAQAGAQEVDQE</sequence>
<dbReference type="PANTHER" id="PTHR37984">
    <property type="entry name" value="PROTEIN CBG26694"/>
    <property type="match status" value="1"/>
</dbReference>
<name>A0A834LX37_RHOSS</name>
<keyword evidence="6" id="KW-0229">DNA integration</keyword>
<keyword evidence="8" id="KW-0808">Transferase</keyword>
<gene>
    <name evidence="12" type="ORF">RHSIM_Rhsim02G0166800</name>
</gene>
<dbReference type="Gene3D" id="1.10.340.70">
    <property type="match status" value="1"/>
</dbReference>
<dbReference type="PROSITE" id="PS50994">
    <property type="entry name" value="INTEGRASE"/>
    <property type="match status" value="1"/>
</dbReference>
<evidence type="ECO:0000256" key="4">
    <source>
        <dbReference type="ARBA" id="ARBA00022801"/>
    </source>
</evidence>
<dbReference type="Pfam" id="PF24626">
    <property type="entry name" value="SH3_Tf2-1"/>
    <property type="match status" value="1"/>
</dbReference>
<evidence type="ECO:0000313" key="13">
    <source>
        <dbReference type="Proteomes" id="UP000626092"/>
    </source>
</evidence>
<evidence type="ECO:0000256" key="10">
    <source>
        <dbReference type="ARBA" id="ARBA00023172"/>
    </source>
</evidence>
<dbReference type="FunFam" id="1.10.340.70:FF:000001">
    <property type="entry name" value="Retrovirus-related Pol polyprotein from transposon gypsy-like Protein"/>
    <property type="match status" value="1"/>
</dbReference>
<keyword evidence="4" id="KW-0378">Hydrolase</keyword>
<dbReference type="GO" id="GO:0003887">
    <property type="term" value="F:DNA-directed DNA polymerase activity"/>
    <property type="evidence" value="ECO:0007669"/>
    <property type="project" value="UniProtKB-KW"/>
</dbReference>
<dbReference type="GO" id="GO:0006310">
    <property type="term" value="P:DNA recombination"/>
    <property type="evidence" value="ECO:0007669"/>
    <property type="project" value="UniProtKB-KW"/>
</dbReference>
<evidence type="ECO:0000256" key="9">
    <source>
        <dbReference type="ARBA" id="ARBA00023125"/>
    </source>
</evidence>
<dbReference type="GO" id="GO:0046872">
    <property type="term" value="F:metal ion binding"/>
    <property type="evidence" value="ECO:0007669"/>
    <property type="project" value="UniProtKB-KW"/>
</dbReference>
<evidence type="ECO:0000259" key="11">
    <source>
        <dbReference type="PROSITE" id="PS50994"/>
    </source>
</evidence>
<dbReference type="GO" id="GO:0003677">
    <property type="term" value="F:DNA binding"/>
    <property type="evidence" value="ECO:0007669"/>
    <property type="project" value="UniProtKB-KW"/>
</dbReference>
<dbReference type="InterPro" id="IPR036397">
    <property type="entry name" value="RNaseH_sf"/>
</dbReference>
<keyword evidence="5" id="KW-0460">Magnesium</keyword>
<keyword evidence="10" id="KW-0233">DNA recombination</keyword>
<evidence type="ECO:0000256" key="2">
    <source>
        <dbReference type="ARBA" id="ARBA00022723"/>
    </source>
</evidence>
<evidence type="ECO:0000256" key="3">
    <source>
        <dbReference type="ARBA" id="ARBA00022750"/>
    </source>
</evidence>
<dbReference type="InterPro" id="IPR001584">
    <property type="entry name" value="Integrase_cat-core"/>
</dbReference>
<evidence type="ECO:0000256" key="1">
    <source>
        <dbReference type="ARBA" id="ARBA00022670"/>
    </source>
</evidence>
<evidence type="ECO:0000256" key="5">
    <source>
        <dbReference type="ARBA" id="ARBA00022842"/>
    </source>
</evidence>
<dbReference type="InterPro" id="IPR041588">
    <property type="entry name" value="Integrase_H2C2"/>
</dbReference>
<dbReference type="AlphaFoldDB" id="A0A834LX37"/>
<evidence type="ECO:0000256" key="8">
    <source>
        <dbReference type="ARBA" id="ARBA00022932"/>
    </source>
</evidence>
<evidence type="ECO:0000256" key="6">
    <source>
        <dbReference type="ARBA" id="ARBA00022908"/>
    </source>
</evidence>
<keyword evidence="8" id="KW-0239">DNA-directed DNA polymerase</keyword>
<dbReference type="Pfam" id="PF17921">
    <property type="entry name" value="Integrase_H2C2"/>
    <property type="match status" value="1"/>
</dbReference>
<dbReference type="Gene3D" id="3.30.420.10">
    <property type="entry name" value="Ribonuclease H-like superfamily/Ribonuclease H"/>
    <property type="match status" value="1"/>
</dbReference>
<evidence type="ECO:0000256" key="7">
    <source>
        <dbReference type="ARBA" id="ARBA00022918"/>
    </source>
</evidence>
<dbReference type="GO" id="GO:0006508">
    <property type="term" value="P:proteolysis"/>
    <property type="evidence" value="ECO:0007669"/>
    <property type="project" value="UniProtKB-KW"/>
</dbReference>
<keyword evidence="8" id="KW-0548">Nucleotidyltransferase</keyword>
<keyword evidence="7" id="KW-0695">RNA-directed DNA polymerase</keyword>
<dbReference type="InterPro" id="IPR056924">
    <property type="entry name" value="SH3_Tf2-1"/>
</dbReference>
<dbReference type="PANTHER" id="PTHR37984:SF5">
    <property type="entry name" value="PROTEIN NYNRIN-LIKE"/>
    <property type="match status" value="1"/>
</dbReference>
<dbReference type="GO" id="GO:0004190">
    <property type="term" value="F:aspartic-type endopeptidase activity"/>
    <property type="evidence" value="ECO:0007669"/>
    <property type="project" value="UniProtKB-KW"/>
</dbReference>
<proteinExistence type="predicted"/>
<dbReference type="SUPFAM" id="SSF53098">
    <property type="entry name" value="Ribonuclease H-like"/>
    <property type="match status" value="1"/>
</dbReference>
<keyword evidence="2" id="KW-0479">Metal-binding</keyword>
<accession>A0A834LX37</accession>
<comment type="caution">
    <text evidence="12">The sequence shown here is derived from an EMBL/GenBank/DDBJ whole genome shotgun (WGS) entry which is preliminary data.</text>
</comment>
<evidence type="ECO:0000313" key="12">
    <source>
        <dbReference type="EMBL" id="KAF7151574.1"/>
    </source>
</evidence>
<keyword evidence="13" id="KW-1185">Reference proteome</keyword>